<reference evidence="2 3" key="1">
    <citation type="submission" date="2019-12" db="EMBL/GenBank/DDBJ databases">
        <title>Sporaefaciens musculi gen. nov., sp. nov., a novel bacterium isolated from the caecum of an obese mouse.</title>
        <authorList>
            <person name="Rasmussen T.S."/>
            <person name="Streidl T."/>
            <person name="Hitch T.C.A."/>
            <person name="Wortmann E."/>
            <person name="Deptula P."/>
            <person name="Hansen M."/>
            <person name="Nielsen D.S."/>
            <person name="Clavel T."/>
            <person name="Vogensen F.K."/>
        </authorList>
    </citation>
    <scope>NUCLEOTIDE SEQUENCE [LARGE SCALE GENOMIC DNA]</scope>
    <source>
        <strain evidence="2 3">WCA-9-b2</strain>
    </source>
</reference>
<dbReference type="AlphaFoldDB" id="A0A7X3SLE0"/>
<feature type="transmembrane region" description="Helical" evidence="1">
    <location>
        <begin position="61"/>
        <end position="85"/>
    </location>
</feature>
<evidence type="ECO:0000313" key="2">
    <source>
        <dbReference type="EMBL" id="MXP78534.1"/>
    </source>
</evidence>
<proteinExistence type="predicted"/>
<name>A0A7X3SLE0_9FIRM</name>
<accession>A0A7X3SLE0</accession>
<protein>
    <submittedName>
        <fullName evidence="2">ABC transporter permease</fullName>
    </submittedName>
</protein>
<gene>
    <name evidence="2" type="ORF">GN277_25295</name>
</gene>
<feature type="transmembrane region" description="Helical" evidence="1">
    <location>
        <begin position="182"/>
        <end position="202"/>
    </location>
</feature>
<comment type="caution">
    <text evidence="2">The sequence shown here is derived from an EMBL/GenBank/DDBJ whole genome shotgun (WGS) entry which is preliminary data.</text>
</comment>
<dbReference type="Proteomes" id="UP000460412">
    <property type="component" value="Unassembled WGS sequence"/>
</dbReference>
<feature type="transmembrane region" description="Helical" evidence="1">
    <location>
        <begin position="153"/>
        <end position="175"/>
    </location>
</feature>
<evidence type="ECO:0000313" key="3">
    <source>
        <dbReference type="Proteomes" id="UP000460412"/>
    </source>
</evidence>
<keyword evidence="1" id="KW-1133">Transmembrane helix</keyword>
<organism evidence="2 3">
    <name type="scientific">Sporofaciens musculi</name>
    <dbReference type="NCBI Taxonomy" id="2681861"/>
    <lineage>
        <taxon>Bacteria</taxon>
        <taxon>Bacillati</taxon>
        <taxon>Bacillota</taxon>
        <taxon>Clostridia</taxon>
        <taxon>Lachnospirales</taxon>
        <taxon>Lachnospiraceae</taxon>
        <taxon>Sporofaciens</taxon>
    </lineage>
</organism>
<keyword evidence="3" id="KW-1185">Reference proteome</keyword>
<keyword evidence="1" id="KW-0472">Membrane</keyword>
<dbReference type="EMBL" id="WUQX01000001">
    <property type="protein sequence ID" value="MXP78534.1"/>
    <property type="molecule type" value="Genomic_DNA"/>
</dbReference>
<feature type="transmembrane region" description="Helical" evidence="1">
    <location>
        <begin position="208"/>
        <end position="228"/>
    </location>
</feature>
<feature type="transmembrane region" description="Helical" evidence="1">
    <location>
        <begin position="21"/>
        <end position="41"/>
    </location>
</feature>
<feature type="transmembrane region" description="Helical" evidence="1">
    <location>
        <begin position="109"/>
        <end position="133"/>
    </location>
</feature>
<keyword evidence="1" id="KW-0812">Transmembrane</keyword>
<evidence type="ECO:0000256" key="1">
    <source>
        <dbReference type="SAM" id="Phobius"/>
    </source>
</evidence>
<dbReference type="RefSeq" id="WP_159755290.1">
    <property type="nucleotide sequence ID" value="NZ_CASSPE010000081.1"/>
</dbReference>
<sequence length="234" mass="25881">MLKLIRLEWKKNHIGKYIRGAVIMAFVLGLFIFALAFLGIANDPDGTLDAAPGTDVVSAPIELFTSMAFLIYTSVMLASFIVSAYKDKTMNLMFSYPIKRQKILASQMAAVWIFNFCALTLTKLAVYMCVFLGTRTMQSSFAIDFDMGGLSFYLQLILKSVVIVSMSFIALFVGMAMKSSKATIITSFLLIFVTQANVGDFTMAGDRFFPAVLTVISFVFAALSIYNVENKDLI</sequence>